<accession>A0AAW9QR33</accession>
<gene>
    <name evidence="1" type="ORF">V0288_20465</name>
</gene>
<keyword evidence="2" id="KW-1185">Reference proteome</keyword>
<dbReference type="AlphaFoldDB" id="A0AAW9QR33"/>
<evidence type="ECO:0000313" key="1">
    <source>
        <dbReference type="EMBL" id="MEG3439513.1"/>
    </source>
</evidence>
<reference evidence="1 2" key="1">
    <citation type="submission" date="2024-01" db="EMBL/GenBank/DDBJ databases">
        <title>Genomic insights into the taxonomy and metabolism of the cyanobacterium Pannus brasiliensis CCIBt3594.</title>
        <authorList>
            <person name="Machado M."/>
            <person name="Botero N.B."/>
            <person name="Andreote A.P.D."/>
            <person name="Feitosa A.M.T."/>
            <person name="Popin R."/>
            <person name="Sivonen K."/>
            <person name="Fiore M.F."/>
        </authorList>
    </citation>
    <scope>NUCLEOTIDE SEQUENCE [LARGE SCALE GENOMIC DNA]</scope>
    <source>
        <strain evidence="1 2">CCIBt3594</strain>
    </source>
</reference>
<name>A0AAW9QR33_9CHRO</name>
<sequence>MGDHHKLEEYDTHYCSESRSLRKNLRIATIGILATRSTAGGTIGKGLDFLRKSKISGRGGSQESGVRS</sequence>
<dbReference type="EMBL" id="JBAFSM010000051">
    <property type="protein sequence ID" value="MEG3439513.1"/>
    <property type="molecule type" value="Genomic_DNA"/>
</dbReference>
<dbReference type="Proteomes" id="UP001328733">
    <property type="component" value="Unassembled WGS sequence"/>
</dbReference>
<comment type="caution">
    <text evidence="1">The sequence shown here is derived from an EMBL/GenBank/DDBJ whole genome shotgun (WGS) entry which is preliminary data.</text>
</comment>
<dbReference type="RefSeq" id="WP_332866999.1">
    <property type="nucleotide sequence ID" value="NZ_JBAFSM010000051.1"/>
</dbReference>
<evidence type="ECO:0000313" key="2">
    <source>
        <dbReference type="Proteomes" id="UP001328733"/>
    </source>
</evidence>
<organism evidence="1 2">
    <name type="scientific">Pannus brasiliensis CCIBt3594</name>
    <dbReference type="NCBI Taxonomy" id="1427578"/>
    <lineage>
        <taxon>Bacteria</taxon>
        <taxon>Bacillati</taxon>
        <taxon>Cyanobacteriota</taxon>
        <taxon>Cyanophyceae</taxon>
        <taxon>Oscillatoriophycideae</taxon>
        <taxon>Chroococcales</taxon>
        <taxon>Microcystaceae</taxon>
        <taxon>Pannus</taxon>
    </lineage>
</organism>
<protein>
    <submittedName>
        <fullName evidence="1">Uncharacterized protein</fullName>
    </submittedName>
</protein>
<proteinExistence type="predicted"/>